<accession>A0A0P7YS29</accession>
<comment type="caution">
    <text evidence="2">The sequence shown here is derived from an EMBL/GenBank/DDBJ whole genome shotgun (WGS) entry which is preliminary data.</text>
</comment>
<evidence type="ECO:0000256" key="1">
    <source>
        <dbReference type="SAM" id="MobiDB-lite"/>
    </source>
</evidence>
<organism evidence="2 3">
    <name type="scientific">Phormidesmis priestleyi Ana</name>
    <dbReference type="NCBI Taxonomy" id="1666911"/>
    <lineage>
        <taxon>Bacteria</taxon>
        <taxon>Bacillati</taxon>
        <taxon>Cyanobacteriota</taxon>
        <taxon>Cyanophyceae</taxon>
        <taxon>Leptolyngbyales</taxon>
        <taxon>Leptolyngbyaceae</taxon>
        <taxon>Phormidesmis</taxon>
    </lineage>
</organism>
<gene>
    <name evidence="2" type="ORF">HLUCCA11_19450</name>
</gene>
<dbReference type="EMBL" id="LJZR01000037">
    <property type="protein sequence ID" value="KPQ33182.1"/>
    <property type="molecule type" value="Genomic_DNA"/>
</dbReference>
<sequence length="81" mass="9177">MSLNAAKTQERIDHPTPNGGEYSIAYYRDAEGLPTAKQSAVSAEIVEFDSFDRQIFRTYMQSESAISKQERRYDALGILIE</sequence>
<feature type="region of interest" description="Disordered" evidence="1">
    <location>
        <begin position="1"/>
        <end position="21"/>
    </location>
</feature>
<evidence type="ECO:0000313" key="2">
    <source>
        <dbReference type="EMBL" id="KPQ33182.1"/>
    </source>
</evidence>
<proteinExistence type="predicted"/>
<evidence type="ECO:0000313" key="3">
    <source>
        <dbReference type="Proteomes" id="UP000050465"/>
    </source>
</evidence>
<protein>
    <submittedName>
        <fullName evidence="2">Uncharacterized protein</fullName>
    </submittedName>
</protein>
<dbReference type="Proteomes" id="UP000050465">
    <property type="component" value="Unassembled WGS sequence"/>
</dbReference>
<dbReference type="AlphaFoldDB" id="A0A0P7YS29"/>
<reference evidence="2 3" key="1">
    <citation type="submission" date="2015-09" db="EMBL/GenBank/DDBJ databases">
        <title>Identification and resolution of microdiversity through metagenomic sequencing of parallel consortia.</title>
        <authorList>
            <person name="Nelson W.C."/>
            <person name="Romine M.F."/>
            <person name="Lindemann S.R."/>
        </authorList>
    </citation>
    <scope>NUCLEOTIDE SEQUENCE [LARGE SCALE GENOMIC DNA]</scope>
    <source>
        <strain evidence="2">Ana</strain>
    </source>
</reference>
<name>A0A0P7YS29_9CYAN</name>